<accession>A0A4Y3KEX6</accession>
<keyword evidence="3" id="KW-1185">Reference proteome</keyword>
<gene>
    <name evidence="2" type="ORF">CUD01_19140</name>
</gene>
<feature type="region of interest" description="Disordered" evidence="1">
    <location>
        <begin position="37"/>
        <end position="103"/>
    </location>
</feature>
<dbReference type="EMBL" id="BJLP01000030">
    <property type="protein sequence ID" value="GEA81470.1"/>
    <property type="molecule type" value="Genomic_DNA"/>
</dbReference>
<evidence type="ECO:0000313" key="2">
    <source>
        <dbReference type="EMBL" id="GEA81470.1"/>
    </source>
</evidence>
<dbReference type="Proteomes" id="UP000315842">
    <property type="component" value="Unassembled WGS sequence"/>
</dbReference>
<reference evidence="2 3" key="1">
    <citation type="submission" date="2019-06" db="EMBL/GenBank/DDBJ databases">
        <title>Whole genome shotgun sequence of Cellulomonas uda NBRC 3747.</title>
        <authorList>
            <person name="Hosoyama A."/>
            <person name="Uohara A."/>
            <person name="Ohji S."/>
            <person name="Ichikawa N."/>
        </authorList>
    </citation>
    <scope>NUCLEOTIDE SEQUENCE [LARGE SCALE GENOMIC DNA]</scope>
    <source>
        <strain evidence="2 3">NBRC 3747</strain>
    </source>
</reference>
<name>A0A4Y3KEX6_CELUD</name>
<evidence type="ECO:0000256" key="1">
    <source>
        <dbReference type="SAM" id="MobiDB-lite"/>
    </source>
</evidence>
<proteinExistence type="predicted"/>
<organism evidence="2 3">
    <name type="scientific">Cellulomonas uda</name>
    <dbReference type="NCBI Taxonomy" id="1714"/>
    <lineage>
        <taxon>Bacteria</taxon>
        <taxon>Bacillati</taxon>
        <taxon>Actinomycetota</taxon>
        <taxon>Actinomycetes</taxon>
        <taxon>Micrococcales</taxon>
        <taxon>Cellulomonadaceae</taxon>
        <taxon>Cellulomonas</taxon>
    </lineage>
</organism>
<dbReference type="AlphaFoldDB" id="A0A4Y3KEX6"/>
<evidence type="ECO:0000313" key="3">
    <source>
        <dbReference type="Proteomes" id="UP000315842"/>
    </source>
</evidence>
<sequence length="103" mass="10776">MPVSRATGMPRSVITTSCPARAVSIHCLSSARNALTATSTAARYRLPPPRPTPSTRDPALPPAHVPHSRSNNGLDEKRSADPALPPAHVPHSRSNDGLDQGGS</sequence>
<protein>
    <submittedName>
        <fullName evidence="2">Uncharacterized protein</fullName>
    </submittedName>
</protein>
<comment type="caution">
    <text evidence="2">The sequence shown here is derived from an EMBL/GenBank/DDBJ whole genome shotgun (WGS) entry which is preliminary data.</text>
</comment>